<accession>A0A1B6PBU9</accession>
<evidence type="ECO:0000313" key="3">
    <source>
        <dbReference type="EMBL" id="KXG23077.1"/>
    </source>
</evidence>
<dbReference type="SUPFAM" id="SSF49899">
    <property type="entry name" value="Concanavalin A-like lectins/glucanases"/>
    <property type="match status" value="1"/>
</dbReference>
<keyword evidence="4" id="KW-1185">Reference proteome</keyword>
<keyword evidence="1" id="KW-0732">Signal</keyword>
<evidence type="ECO:0000313" key="4">
    <source>
        <dbReference type="Proteomes" id="UP000000768"/>
    </source>
</evidence>
<dbReference type="InParanoid" id="A0A1B6PBU9"/>
<dbReference type="PANTHER" id="PTHR33681">
    <property type="entry name" value="BINDING PROTEIN, PUTATIVE, EXPRESSED-RELATED"/>
    <property type="match status" value="1"/>
</dbReference>
<dbReference type="Proteomes" id="UP000000768">
    <property type="component" value="Chromosome 8"/>
</dbReference>
<dbReference type="Pfam" id="PF08787">
    <property type="entry name" value="Alginate_lyase2"/>
    <property type="match status" value="1"/>
</dbReference>
<organism evidence="3 4">
    <name type="scientific">Sorghum bicolor</name>
    <name type="common">Sorghum</name>
    <name type="synonym">Sorghum vulgare</name>
    <dbReference type="NCBI Taxonomy" id="4558"/>
    <lineage>
        <taxon>Eukaryota</taxon>
        <taxon>Viridiplantae</taxon>
        <taxon>Streptophyta</taxon>
        <taxon>Embryophyta</taxon>
        <taxon>Tracheophyta</taxon>
        <taxon>Spermatophyta</taxon>
        <taxon>Magnoliopsida</taxon>
        <taxon>Liliopsida</taxon>
        <taxon>Poales</taxon>
        <taxon>Poaceae</taxon>
        <taxon>PACMAD clade</taxon>
        <taxon>Panicoideae</taxon>
        <taxon>Andropogonodae</taxon>
        <taxon>Andropogoneae</taxon>
        <taxon>Sorghinae</taxon>
        <taxon>Sorghum</taxon>
    </lineage>
</organism>
<feature type="signal peptide" evidence="1">
    <location>
        <begin position="1"/>
        <end position="17"/>
    </location>
</feature>
<dbReference type="Gene3D" id="2.60.120.200">
    <property type="match status" value="1"/>
</dbReference>
<feature type="chain" id="PRO_5008588679" description="Alginate lyase 2 domain-containing protein" evidence="1">
    <location>
        <begin position="18"/>
        <end position="239"/>
    </location>
</feature>
<dbReference type="InterPro" id="IPR013320">
    <property type="entry name" value="ConA-like_dom_sf"/>
</dbReference>
<dbReference type="eggNOG" id="ENOG502QTBJ">
    <property type="taxonomic scope" value="Eukaryota"/>
</dbReference>
<reference evidence="3 4" key="1">
    <citation type="journal article" date="2009" name="Nature">
        <title>The Sorghum bicolor genome and the diversification of grasses.</title>
        <authorList>
            <person name="Paterson A.H."/>
            <person name="Bowers J.E."/>
            <person name="Bruggmann R."/>
            <person name="Dubchak I."/>
            <person name="Grimwood J."/>
            <person name="Gundlach H."/>
            <person name="Haberer G."/>
            <person name="Hellsten U."/>
            <person name="Mitros T."/>
            <person name="Poliakov A."/>
            <person name="Schmutz J."/>
            <person name="Spannagl M."/>
            <person name="Tang H."/>
            <person name="Wang X."/>
            <person name="Wicker T."/>
            <person name="Bharti A.K."/>
            <person name="Chapman J."/>
            <person name="Feltus F.A."/>
            <person name="Gowik U."/>
            <person name="Grigoriev I.V."/>
            <person name="Lyons E."/>
            <person name="Maher C.A."/>
            <person name="Martis M."/>
            <person name="Narechania A."/>
            <person name="Otillar R.P."/>
            <person name="Penning B.W."/>
            <person name="Salamov A.A."/>
            <person name="Wang Y."/>
            <person name="Zhang L."/>
            <person name="Carpita N.C."/>
            <person name="Freeling M."/>
            <person name="Gingle A.R."/>
            <person name="Hash C.T."/>
            <person name="Keller B."/>
            <person name="Klein P."/>
            <person name="Kresovich S."/>
            <person name="McCann M.C."/>
            <person name="Ming R."/>
            <person name="Peterson D.G."/>
            <person name="Mehboob-ur-Rahman"/>
            <person name="Ware D."/>
            <person name="Westhoff P."/>
            <person name="Mayer K.F."/>
            <person name="Messing J."/>
            <person name="Rokhsar D.S."/>
        </authorList>
    </citation>
    <scope>NUCLEOTIDE SEQUENCE [LARGE SCALE GENOMIC DNA]</scope>
    <source>
        <strain evidence="4">cv. BTx623</strain>
    </source>
</reference>
<dbReference type="PANTHER" id="PTHR33681:SF4">
    <property type="entry name" value="OS12G0171100 PROTEIN"/>
    <property type="match status" value="1"/>
</dbReference>
<name>A0A1B6PBU9_SORBI</name>
<dbReference type="EMBL" id="CM000767">
    <property type="protein sequence ID" value="KXG23077.1"/>
    <property type="molecule type" value="Genomic_DNA"/>
</dbReference>
<dbReference type="OMA" id="DHHYFKF"/>
<protein>
    <recommendedName>
        <fullName evidence="2">Alginate lyase 2 domain-containing protein</fullName>
    </recommendedName>
</protein>
<dbReference type="STRING" id="4558.A0A1B6PBU9"/>
<dbReference type="AlphaFoldDB" id="A0A1B6PBU9"/>
<feature type="domain" description="Alginate lyase 2" evidence="2">
    <location>
        <begin position="63"/>
        <end position="236"/>
    </location>
</feature>
<dbReference type="Gramene" id="KXG23077">
    <property type="protein sequence ID" value="KXG23077"/>
    <property type="gene ID" value="SORBI_3008G053900"/>
</dbReference>
<reference evidence="4" key="2">
    <citation type="journal article" date="2018" name="Plant J.">
        <title>The Sorghum bicolor reference genome: improved assembly, gene annotations, a transcriptome atlas, and signatures of genome organization.</title>
        <authorList>
            <person name="McCormick R.F."/>
            <person name="Truong S.K."/>
            <person name="Sreedasyam A."/>
            <person name="Jenkins J."/>
            <person name="Shu S."/>
            <person name="Sims D."/>
            <person name="Kennedy M."/>
            <person name="Amirebrahimi M."/>
            <person name="Weers B.D."/>
            <person name="McKinley B."/>
            <person name="Mattison A."/>
            <person name="Morishige D.T."/>
            <person name="Grimwood J."/>
            <person name="Schmutz J."/>
            <person name="Mullet J.E."/>
        </authorList>
    </citation>
    <scope>NUCLEOTIDE SEQUENCE [LARGE SCALE GENOMIC DNA]</scope>
    <source>
        <strain evidence="4">cv. BTx623</strain>
    </source>
</reference>
<evidence type="ECO:0000256" key="1">
    <source>
        <dbReference type="SAM" id="SignalP"/>
    </source>
</evidence>
<proteinExistence type="predicted"/>
<gene>
    <name evidence="3" type="ORF">SORBI_3008G053900</name>
</gene>
<sequence>MASHAVVVLPLPWLASCVCVCMVAVVALLASSPAPAAASRAARAPVHGGNPTVGFTEVRLTESNFELQRPYDEPSGDRYSFHGGVRQLWVLSSDKPHARNSHTSPRTEIRMTGYDYSSGVWQFEGYGYVPAGTTGVSIMQVFGAGETATTLMLHVYDGALRYYDRQVVEDGIYDRWFRLNVVHDVGASMLTVYIDGVQKLQAPGRGGDSHYFKFGVYAQRHASSCMESRWKNIKIFRKH</sequence>
<dbReference type="InterPro" id="IPR014895">
    <property type="entry name" value="Alginate_lyase_2"/>
</dbReference>
<evidence type="ECO:0000259" key="2">
    <source>
        <dbReference type="Pfam" id="PF08787"/>
    </source>
</evidence>